<protein>
    <submittedName>
        <fullName evidence="2">TIGR03086 family metal-binding protein</fullName>
    </submittedName>
</protein>
<sequence>MTTETTAATLPDLRPALARALDQIGTLIAGTDPAAAGNPTPCSEFDVATLIGHLQAVVRRIGVVVAGEPFDSVPSMRTSTDWVTEWADGRTATDAVLAVDANLDRVVRVPWGEVPARAAVGAYIGELTTHAWDLAMATGRRDQLDDSLAELVLPATLSTIPEQRGEGIPFAPIVPVPEDAPAYDRVVAWSGRNPAWQP</sequence>
<evidence type="ECO:0000259" key="1">
    <source>
        <dbReference type="Pfam" id="PF11716"/>
    </source>
</evidence>
<dbReference type="InterPro" id="IPR017517">
    <property type="entry name" value="Maleyloyr_isom"/>
</dbReference>
<accession>A0ABV8LCJ6</accession>
<evidence type="ECO:0000313" key="2">
    <source>
        <dbReference type="EMBL" id="MFC4128211.1"/>
    </source>
</evidence>
<dbReference type="RefSeq" id="WP_378553947.1">
    <property type="nucleotide sequence ID" value="NZ_JBHSBA010000015.1"/>
</dbReference>
<dbReference type="InterPro" id="IPR024344">
    <property type="entry name" value="MDMPI_metal-binding"/>
</dbReference>
<feature type="domain" description="Mycothiol-dependent maleylpyruvate isomerase metal-binding" evidence="1">
    <location>
        <begin position="17"/>
        <end position="135"/>
    </location>
</feature>
<dbReference type="NCBIfam" id="TIGR03083">
    <property type="entry name" value="maleylpyruvate isomerase family mycothiol-dependent enzyme"/>
    <property type="match status" value="1"/>
</dbReference>
<comment type="caution">
    <text evidence="2">The sequence shown here is derived from an EMBL/GenBank/DDBJ whole genome shotgun (WGS) entry which is preliminary data.</text>
</comment>
<reference evidence="3" key="1">
    <citation type="journal article" date="2019" name="Int. J. Syst. Evol. Microbiol.">
        <title>The Global Catalogue of Microorganisms (GCM) 10K type strain sequencing project: providing services to taxonomists for standard genome sequencing and annotation.</title>
        <authorList>
            <consortium name="The Broad Institute Genomics Platform"/>
            <consortium name="The Broad Institute Genome Sequencing Center for Infectious Disease"/>
            <person name="Wu L."/>
            <person name="Ma J."/>
        </authorList>
    </citation>
    <scope>NUCLEOTIDE SEQUENCE [LARGE SCALE GENOMIC DNA]</scope>
    <source>
        <strain evidence="3">CGMCC 4.7204</strain>
    </source>
</reference>
<organism evidence="2 3">
    <name type="scientific">Nocardia rhizosphaerae</name>
    <dbReference type="NCBI Taxonomy" id="1691571"/>
    <lineage>
        <taxon>Bacteria</taxon>
        <taxon>Bacillati</taxon>
        <taxon>Actinomycetota</taxon>
        <taxon>Actinomycetes</taxon>
        <taxon>Mycobacteriales</taxon>
        <taxon>Nocardiaceae</taxon>
        <taxon>Nocardia</taxon>
    </lineage>
</organism>
<dbReference type="Proteomes" id="UP001595767">
    <property type="component" value="Unassembled WGS sequence"/>
</dbReference>
<dbReference type="SUPFAM" id="SSF109854">
    <property type="entry name" value="DinB/YfiT-like putative metalloenzymes"/>
    <property type="match status" value="1"/>
</dbReference>
<name>A0ABV8LCJ6_9NOCA</name>
<keyword evidence="3" id="KW-1185">Reference proteome</keyword>
<evidence type="ECO:0000313" key="3">
    <source>
        <dbReference type="Proteomes" id="UP001595767"/>
    </source>
</evidence>
<dbReference type="Gene3D" id="1.20.120.450">
    <property type="entry name" value="dinb family like domain"/>
    <property type="match status" value="1"/>
</dbReference>
<dbReference type="Pfam" id="PF11716">
    <property type="entry name" value="MDMPI_N"/>
    <property type="match status" value="1"/>
</dbReference>
<dbReference type="EMBL" id="JBHSBA010000015">
    <property type="protein sequence ID" value="MFC4128211.1"/>
    <property type="molecule type" value="Genomic_DNA"/>
</dbReference>
<gene>
    <name evidence="2" type="ORF">ACFOW8_25120</name>
</gene>
<dbReference type="NCBIfam" id="TIGR03086">
    <property type="entry name" value="TIGR03086 family metal-binding protein"/>
    <property type="match status" value="1"/>
</dbReference>
<dbReference type="InterPro" id="IPR034660">
    <property type="entry name" value="DinB/YfiT-like"/>
</dbReference>
<proteinExistence type="predicted"/>
<dbReference type="InterPro" id="IPR017520">
    <property type="entry name" value="CHP03086"/>
</dbReference>